<protein>
    <submittedName>
        <fullName evidence="1">Uncharacterized protein</fullName>
    </submittedName>
</protein>
<keyword evidence="2" id="KW-1185">Reference proteome</keyword>
<sequence>MCKFDGSEPEYRTFNNVVFGSMLPQTVKLSGASLRELSGNKILERNLSEWNRKGFHWMA</sequence>
<reference evidence="1 2" key="1">
    <citation type="submission" date="2023-07" db="EMBL/GenBank/DDBJ databases">
        <title>Genomic Encyclopedia of Type Strains, Phase IV (KMG-IV): sequencing the most valuable type-strain genomes for metagenomic binning, comparative biology and taxonomic classification.</title>
        <authorList>
            <person name="Goeker M."/>
        </authorList>
    </citation>
    <scope>NUCLEOTIDE SEQUENCE [LARGE SCALE GENOMIC DNA]</scope>
    <source>
        <strain evidence="1 2">DSM 5896</strain>
    </source>
</reference>
<gene>
    <name evidence="1" type="ORF">J3R73_004860</name>
</gene>
<evidence type="ECO:0000313" key="1">
    <source>
        <dbReference type="EMBL" id="MDQ0395068.1"/>
    </source>
</evidence>
<accession>A0ABU0FKC8</accession>
<comment type="caution">
    <text evidence="1">The sequence shown here is derived from an EMBL/GenBank/DDBJ whole genome shotgun (WGS) entry which is preliminary data.</text>
</comment>
<organism evidence="1 2">
    <name type="scientific">Labrys monachus</name>
    <dbReference type="NCBI Taxonomy" id="217067"/>
    <lineage>
        <taxon>Bacteria</taxon>
        <taxon>Pseudomonadati</taxon>
        <taxon>Pseudomonadota</taxon>
        <taxon>Alphaproteobacteria</taxon>
        <taxon>Hyphomicrobiales</taxon>
        <taxon>Xanthobacteraceae</taxon>
        <taxon>Labrys</taxon>
    </lineage>
</organism>
<evidence type="ECO:0000313" key="2">
    <source>
        <dbReference type="Proteomes" id="UP001237448"/>
    </source>
</evidence>
<dbReference type="EMBL" id="JAUSVK010000001">
    <property type="protein sequence ID" value="MDQ0395068.1"/>
    <property type="molecule type" value="Genomic_DNA"/>
</dbReference>
<dbReference type="Proteomes" id="UP001237448">
    <property type="component" value="Unassembled WGS sequence"/>
</dbReference>
<name>A0ABU0FKC8_9HYPH</name>
<proteinExistence type="predicted"/>